<dbReference type="InterPro" id="IPR001005">
    <property type="entry name" value="SANT/Myb"/>
</dbReference>
<dbReference type="SMART" id="SM01014">
    <property type="entry name" value="ARID"/>
    <property type="match status" value="1"/>
</dbReference>
<organism evidence="4 5">
    <name type="scientific">Quillaja saponaria</name>
    <name type="common">Soap bark tree</name>
    <dbReference type="NCBI Taxonomy" id="32244"/>
    <lineage>
        <taxon>Eukaryota</taxon>
        <taxon>Viridiplantae</taxon>
        <taxon>Streptophyta</taxon>
        <taxon>Embryophyta</taxon>
        <taxon>Tracheophyta</taxon>
        <taxon>Spermatophyta</taxon>
        <taxon>Magnoliopsida</taxon>
        <taxon>eudicotyledons</taxon>
        <taxon>Gunneridae</taxon>
        <taxon>Pentapetalae</taxon>
        <taxon>rosids</taxon>
        <taxon>fabids</taxon>
        <taxon>Fabales</taxon>
        <taxon>Quillajaceae</taxon>
        <taxon>Quillaja</taxon>
    </lineage>
</organism>
<feature type="region of interest" description="Disordered" evidence="2">
    <location>
        <begin position="31"/>
        <end position="61"/>
    </location>
</feature>
<name>A0AAD7PD46_QUISA</name>
<dbReference type="InterPro" id="IPR036431">
    <property type="entry name" value="ARID_dom_sf"/>
</dbReference>
<keyword evidence="5" id="KW-1185">Reference proteome</keyword>
<evidence type="ECO:0000256" key="2">
    <source>
        <dbReference type="SAM" id="MobiDB-lite"/>
    </source>
</evidence>
<dbReference type="KEGG" id="qsa:O6P43_027249"/>
<feature type="region of interest" description="Disordered" evidence="2">
    <location>
        <begin position="410"/>
        <end position="444"/>
    </location>
</feature>
<feature type="region of interest" description="Disordered" evidence="2">
    <location>
        <begin position="268"/>
        <end position="297"/>
    </location>
</feature>
<dbReference type="Pfam" id="PF01388">
    <property type="entry name" value="ARID"/>
    <property type="match status" value="1"/>
</dbReference>
<sequence>MGQNSELGWPMVAEKSVFGCAKTHHKLEPNGFSVKLEPASEGRGGEVEGKPDKPSGGCRTKNEQDKLRYWFDQFLRIFLKEICAGDSFQRNPTMSGNGQCVDLYKLFMVVREKGGYDAVSENMLWDSVAEESGLGMNVGSAVKLVYVEYLDTLEKLIKKVDGSKGSDCGLSDRGADLDGCLMELKAKVKGLLLEISDKEKREEVYRHLDLVCELGFSDVGKLYKTDEVKSMVLKSCGAMKFEDGSILDLGLPESKLNVTGVVKLEEMPGVPNEDKRSESDDVMIMDQASVNKESSSRKRKRESMWEILNWVAGIAKNPCDAEIGLIPERSKWKSHGNEEIWKQVLLVREAILLKRQFESSAEQSSWQSQKMHPSMYDDHVGATYNLRERLKCNKRLLSVKSTTEASVYSEASSGTQSTCTKATDCADKESPDSSSSCSEDEKYGPKRIPLGSTFQADVPEWTGMASESDPKWLGTQTWPSGKVNHKFLIERDPIGKGRQDSCGCQKPDSDECVGFHIAQKRSKVKLELGVTFNHWDFDKMGEEVKHSWTGEEEKKFRDVLRLNPPSQDKYFWDHIFWSFPTKSRADLVSYYFNVFLLRRRGYQNRNTPGDIKSDDDESDSVPLRKAFGHHAHINHPAPS</sequence>
<comment type="caution">
    <text evidence="4">The sequence shown here is derived from an EMBL/GenBank/DDBJ whole genome shotgun (WGS) entry which is preliminary data.</text>
</comment>
<dbReference type="PANTHER" id="PTHR46410:SF1">
    <property type="entry name" value="AT-RICH INTERACTIVE DOMAIN-CONTAINING PROTEIN 1"/>
    <property type="match status" value="1"/>
</dbReference>
<dbReference type="PROSITE" id="PS51011">
    <property type="entry name" value="ARID"/>
    <property type="match status" value="1"/>
</dbReference>
<feature type="compositionally biased region" description="Basic and acidic residues" evidence="2">
    <location>
        <begin position="38"/>
        <end position="53"/>
    </location>
</feature>
<feature type="domain" description="ARID" evidence="3">
    <location>
        <begin position="65"/>
        <end position="158"/>
    </location>
</feature>
<keyword evidence="1" id="KW-0539">Nucleus</keyword>
<dbReference type="InterPro" id="IPR000949">
    <property type="entry name" value="ELM2_dom"/>
</dbReference>
<dbReference type="Proteomes" id="UP001163823">
    <property type="component" value="Chromosome 11"/>
</dbReference>
<evidence type="ECO:0000256" key="1">
    <source>
        <dbReference type="ARBA" id="ARBA00023242"/>
    </source>
</evidence>
<accession>A0AAD7PD46</accession>
<dbReference type="InterPro" id="IPR001606">
    <property type="entry name" value="ARID_dom"/>
</dbReference>
<proteinExistence type="predicted"/>
<dbReference type="AlphaFoldDB" id="A0AAD7PD46"/>
<dbReference type="PANTHER" id="PTHR46410">
    <property type="entry name" value="AT-RICH INTERACTIVE DOMAIN-CONTAINING PROTEIN 2"/>
    <property type="match status" value="1"/>
</dbReference>
<dbReference type="SUPFAM" id="SSF46774">
    <property type="entry name" value="ARID-like"/>
    <property type="match status" value="1"/>
</dbReference>
<dbReference type="Gene3D" id="1.10.150.60">
    <property type="entry name" value="ARID DNA-binding domain"/>
    <property type="match status" value="1"/>
</dbReference>
<dbReference type="GO" id="GO:0003677">
    <property type="term" value="F:DNA binding"/>
    <property type="evidence" value="ECO:0007669"/>
    <property type="project" value="InterPro"/>
</dbReference>
<gene>
    <name evidence="4" type="ORF">O6P43_027249</name>
</gene>
<evidence type="ECO:0000313" key="5">
    <source>
        <dbReference type="Proteomes" id="UP001163823"/>
    </source>
</evidence>
<dbReference type="EMBL" id="JARAOO010000011">
    <property type="protein sequence ID" value="KAJ7951161.1"/>
    <property type="molecule type" value="Genomic_DNA"/>
</dbReference>
<evidence type="ECO:0000259" key="3">
    <source>
        <dbReference type="PROSITE" id="PS51011"/>
    </source>
</evidence>
<dbReference type="CDD" id="cd16100">
    <property type="entry name" value="ARID"/>
    <property type="match status" value="1"/>
</dbReference>
<dbReference type="CDD" id="cd00167">
    <property type="entry name" value="SANT"/>
    <property type="match status" value="1"/>
</dbReference>
<reference evidence="4" key="1">
    <citation type="journal article" date="2023" name="Science">
        <title>Elucidation of the pathway for biosynthesis of saponin adjuvants from the soapbark tree.</title>
        <authorList>
            <person name="Reed J."/>
            <person name="Orme A."/>
            <person name="El-Demerdash A."/>
            <person name="Owen C."/>
            <person name="Martin L.B.B."/>
            <person name="Misra R.C."/>
            <person name="Kikuchi S."/>
            <person name="Rejzek M."/>
            <person name="Martin A.C."/>
            <person name="Harkess A."/>
            <person name="Leebens-Mack J."/>
            <person name="Louveau T."/>
            <person name="Stephenson M.J."/>
            <person name="Osbourn A."/>
        </authorList>
    </citation>
    <scope>NUCLEOTIDE SEQUENCE</scope>
    <source>
        <strain evidence="4">S10</strain>
    </source>
</reference>
<feature type="compositionally biased region" description="Polar residues" evidence="2">
    <location>
        <begin position="410"/>
        <end position="421"/>
    </location>
</feature>
<dbReference type="SMART" id="SM00501">
    <property type="entry name" value="BRIGHT"/>
    <property type="match status" value="1"/>
</dbReference>
<evidence type="ECO:0000313" key="4">
    <source>
        <dbReference type="EMBL" id="KAJ7951161.1"/>
    </source>
</evidence>
<dbReference type="SMART" id="SM01189">
    <property type="entry name" value="ELM2"/>
    <property type="match status" value="1"/>
</dbReference>
<protein>
    <submittedName>
        <fullName evidence="4">AT-rich interactive domain protein</fullName>
    </submittedName>
</protein>